<name>A0A2Y9BIK4_9FIRM</name>
<dbReference type="SMART" id="SM00909">
    <property type="entry name" value="Germane"/>
    <property type="match status" value="2"/>
</dbReference>
<keyword evidence="4" id="KW-1185">Reference proteome</keyword>
<sequence>MGKRKSGAYMVICILFLSMFISACSKKTEVKAGDPYIYCLNSDRTGLVKAAYENTEKDPLKAARAMLKELKKPTEDIEITTPIPKDVKVQESELEGQVLYLDFNGKYLEMPPLEEKLVRAAIVQSIVRIDGISALWFTIDGEDLHNGDGTLAGFLNEDDFVQNTDSSLSSYQTGTLTLYFANEAGDRLVEQELDVRYSSNMSKEKLIVEKLMKGPKKNTGKPTLNPNVSVLGVTIKDGICYVNFDDEFLTGGVDVKPELTIYSIVNSIVEGTTASKVQITINGEKNVSYMDTVDLTQPLQRDMEWVEKTEEE</sequence>
<evidence type="ECO:0000313" key="3">
    <source>
        <dbReference type="EMBL" id="PWJ23107.1"/>
    </source>
</evidence>
<feature type="domain" description="GerMN" evidence="2">
    <location>
        <begin position="204"/>
        <end position="290"/>
    </location>
</feature>
<dbReference type="RefSeq" id="WP_109733101.1">
    <property type="nucleotide sequence ID" value="NZ_BAAACK010000024.1"/>
</dbReference>
<comment type="caution">
    <text evidence="3">The sequence shown here is derived from an EMBL/GenBank/DDBJ whole genome shotgun (WGS) entry which is preliminary data.</text>
</comment>
<reference evidence="3 4" key="1">
    <citation type="submission" date="2018-05" db="EMBL/GenBank/DDBJ databases">
        <title>The Hungate 1000. A catalogue of reference genomes from the rumen microbiome.</title>
        <authorList>
            <person name="Kelly W."/>
        </authorList>
    </citation>
    <scope>NUCLEOTIDE SEQUENCE [LARGE SCALE GENOMIC DNA]</scope>
    <source>
        <strain evidence="3 4">NLAE-zl-C242</strain>
    </source>
</reference>
<accession>A0A2Y9BIK4</accession>
<evidence type="ECO:0000259" key="2">
    <source>
        <dbReference type="SMART" id="SM00909"/>
    </source>
</evidence>
<dbReference type="EMBL" id="QGDL01000015">
    <property type="protein sequence ID" value="PWJ23107.1"/>
    <property type="molecule type" value="Genomic_DNA"/>
</dbReference>
<protein>
    <submittedName>
        <fullName evidence="3">Germination protein M</fullName>
    </submittedName>
</protein>
<keyword evidence="1" id="KW-0732">Signal</keyword>
<evidence type="ECO:0000313" key="4">
    <source>
        <dbReference type="Proteomes" id="UP000245845"/>
    </source>
</evidence>
<evidence type="ECO:0000256" key="1">
    <source>
        <dbReference type="SAM" id="SignalP"/>
    </source>
</evidence>
<feature type="signal peptide" evidence="1">
    <location>
        <begin position="1"/>
        <end position="23"/>
    </location>
</feature>
<dbReference type="OrthoDB" id="9809406at2"/>
<dbReference type="Proteomes" id="UP000245845">
    <property type="component" value="Unassembled WGS sequence"/>
</dbReference>
<proteinExistence type="predicted"/>
<feature type="domain" description="GerMN" evidence="2">
    <location>
        <begin position="63"/>
        <end position="148"/>
    </location>
</feature>
<dbReference type="Pfam" id="PF10646">
    <property type="entry name" value="Germane"/>
    <property type="match status" value="2"/>
</dbReference>
<feature type="chain" id="PRO_5043162183" evidence="1">
    <location>
        <begin position="24"/>
        <end position="312"/>
    </location>
</feature>
<organism evidence="3 4">
    <name type="scientific">Faecalicatena orotica</name>
    <dbReference type="NCBI Taxonomy" id="1544"/>
    <lineage>
        <taxon>Bacteria</taxon>
        <taxon>Bacillati</taxon>
        <taxon>Bacillota</taxon>
        <taxon>Clostridia</taxon>
        <taxon>Lachnospirales</taxon>
        <taxon>Lachnospiraceae</taxon>
        <taxon>Faecalicatena</taxon>
    </lineage>
</organism>
<dbReference type="PROSITE" id="PS51257">
    <property type="entry name" value="PROKAR_LIPOPROTEIN"/>
    <property type="match status" value="1"/>
</dbReference>
<dbReference type="InterPro" id="IPR019606">
    <property type="entry name" value="GerMN"/>
</dbReference>
<gene>
    <name evidence="3" type="ORF">A8806_11541</name>
</gene>
<dbReference type="AlphaFoldDB" id="A0A2Y9BIK4"/>